<feature type="non-terminal residue" evidence="1">
    <location>
        <position position="71"/>
    </location>
</feature>
<name>A0A2K3LD19_TRIPR</name>
<reference evidence="1 2" key="2">
    <citation type="journal article" date="2017" name="Front. Plant Sci.">
        <title>Gene Classification and Mining of Molecular Markers Useful in Red Clover (Trifolium pratense) Breeding.</title>
        <authorList>
            <person name="Istvanek J."/>
            <person name="Dluhosova J."/>
            <person name="Dluhos P."/>
            <person name="Patkova L."/>
            <person name="Nedelnik J."/>
            <person name="Repkova J."/>
        </authorList>
    </citation>
    <scope>NUCLEOTIDE SEQUENCE [LARGE SCALE GENOMIC DNA]</scope>
    <source>
        <strain evidence="2">cv. Tatra</strain>
        <tissue evidence="1">Young leaves</tissue>
    </source>
</reference>
<gene>
    <name evidence="1" type="ORF">L195_g032386</name>
</gene>
<accession>A0A2K3LD19</accession>
<protein>
    <submittedName>
        <fullName evidence="1">Uncharacterized protein</fullName>
    </submittedName>
</protein>
<proteinExistence type="predicted"/>
<organism evidence="1 2">
    <name type="scientific">Trifolium pratense</name>
    <name type="common">Red clover</name>
    <dbReference type="NCBI Taxonomy" id="57577"/>
    <lineage>
        <taxon>Eukaryota</taxon>
        <taxon>Viridiplantae</taxon>
        <taxon>Streptophyta</taxon>
        <taxon>Embryophyta</taxon>
        <taxon>Tracheophyta</taxon>
        <taxon>Spermatophyta</taxon>
        <taxon>Magnoliopsida</taxon>
        <taxon>eudicotyledons</taxon>
        <taxon>Gunneridae</taxon>
        <taxon>Pentapetalae</taxon>
        <taxon>rosids</taxon>
        <taxon>fabids</taxon>
        <taxon>Fabales</taxon>
        <taxon>Fabaceae</taxon>
        <taxon>Papilionoideae</taxon>
        <taxon>50 kb inversion clade</taxon>
        <taxon>NPAAA clade</taxon>
        <taxon>Hologalegina</taxon>
        <taxon>IRL clade</taxon>
        <taxon>Trifolieae</taxon>
        <taxon>Trifolium</taxon>
    </lineage>
</organism>
<reference evidence="1 2" key="1">
    <citation type="journal article" date="2014" name="Am. J. Bot.">
        <title>Genome assembly and annotation for red clover (Trifolium pratense; Fabaceae).</title>
        <authorList>
            <person name="Istvanek J."/>
            <person name="Jaros M."/>
            <person name="Krenek A."/>
            <person name="Repkova J."/>
        </authorList>
    </citation>
    <scope>NUCLEOTIDE SEQUENCE [LARGE SCALE GENOMIC DNA]</scope>
    <source>
        <strain evidence="2">cv. Tatra</strain>
        <tissue evidence="1">Young leaves</tissue>
    </source>
</reference>
<comment type="caution">
    <text evidence="1">The sequence shown here is derived from an EMBL/GenBank/DDBJ whole genome shotgun (WGS) entry which is preliminary data.</text>
</comment>
<evidence type="ECO:0000313" key="2">
    <source>
        <dbReference type="Proteomes" id="UP000236291"/>
    </source>
</evidence>
<evidence type="ECO:0000313" key="1">
    <source>
        <dbReference type="EMBL" id="PNX76438.1"/>
    </source>
</evidence>
<dbReference type="Proteomes" id="UP000236291">
    <property type="component" value="Unassembled WGS sequence"/>
</dbReference>
<dbReference type="AlphaFoldDB" id="A0A2K3LD19"/>
<sequence length="71" mass="7967">MDIEACSKLWRWFEGIVPSGSKGWCRSGPMKSSIEIDAVVATMMMCHRPIIMKPKPEDGNIMGGKRGEVWI</sequence>
<dbReference type="EMBL" id="ASHM01030647">
    <property type="protein sequence ID" value="PNX76438.1"/>
    <property type="molecule type" value="Genomic_DNA"/>
</dbReference>